<name>A0AAD4DCF4_9FUNG</name>
<gene>
    <name evidence="2" type="ORF">BGZ95_009699</name>
</gene>
<feature type="region of interest" description="Disordered" evidence="1">
    <location>
        <begin position="46"/>
        <end position="69"/>
    </location>
</feature>
<dbReference type="EMBL" id="JAAAIL010000593">
    <property type="protein sequence ID" value="KAG0274520.1"/>
    <property type="molecule type" value="Genomic_DNA"/>
</dbReference>
<accession>A0AAD4DCF4</accession>
<evidence type="ECO:0000256" key="1">
    <source>
        <dbReference type="SAM" id="MobiDB-lite"/>
    </source>
</evidence>
<keyword evidence="3" id="KW-1185">Reference proteome</keyword>
<sequence>MQTFKLPAPPDSTIDTSGVRQVVNPGKNNFGKIFIKEHVEFTDRLENAGKRSAADDGDDGGDRTKKQRA</sequence>
<comment type="caution">
    <text evidence="2">The sequence shown here is derived from an EMBL/GenBank/DDBJ whole genome shotgun (WGS) entry which is preliminary data.</text>
</comment>
<dbReference type="AlphaFoldDB" id="A0AAD4DCF4"/>
<feature type="region of interest" description="Disordered" evidence="1">
    <location>
        <begin position="1"/>
        <end position="20"/>
    </location>
</feature>
<protein>
    <submittedName>
        <fullName evidence="2">Uncharacterized protein</fullName>
    </submittedName>
</protein>
<evidence type="ECO:0000313" key="2">
    <source>
        <dbReference type="EMBL" id="KAG0274520.1"/>
    </source>
</evidence>
<organism evidence="2 3">
    <name type="scientific">Linnemannia exigua</name>
    <dbReference type="NCBI Taxonomy" id="604196"/>
    <lineage>
        <taxon>Eukaryota</taxon>
        <taxon>Fungi</taxon>
        <taxon>Fungi incertae sedis</taxon>
        <taxon>Mucoromycota</taxon>
        <taxon>Mortierellomycotina</taxon>
        <taxon>Mortierellomycetes</taxon>
        <taxon>Mortierellales</taxon>
        <taxon>Mortierellaceae</taxon>
        <taxon>Linnemannia</taxon>
    </lineage>
</organism>
<evidence type="ECO:0000313" key="3">
    <source>
        <dbReference type="Proteomes" id="UP001194580"/>
    </source>
</evidence>
<proteinExistence type="predicted"/>
<reference evidence="2" key="1">
    <citation type="journal article" date="2020" name="Fungal Divers.">
        <title>Resolving the Mortierellaceae phylogeny through synthesis of multi-gene phylogenetics and phylogenomics.</title>
        <authorList>
            <person name="Vandepol N."/>
            <person name="Liber J."/>
            <person name="Desiro A."/>
            <person name="Na H."/>
            <person name="Kennedy M."/>
            <person name="Barry K."/>
            <person name="Grigoriev I.V."/>
            <person name="Miller A.N."/>
            <person name="O'Donnell K."/>
            <person name="Stajich J.E."/>
            <person name="Bonito G."/>
        </authorList>
    </citation>
    <scope>NUCLEOTIDE SEQUENCE</scope>
    <source>
        <strain evidence="2">NRRL 28262</strain>
    </source>
</reference>
<dbReference type="Proteomes" id="UP001194580">
    <property type="component" value="Unassembled WGS sequence"/>
</dbReference>